<dbReference type="OrthoDB" id="18884at2759"/>
<accession>M9MEQ0</accession>
<dbReference type="PANTHER" id="PTHR14005">
    <property type="entry name" value="EUKARYOTIC TRANSLATION INITIATION FACTOR 3, THETA SUBUNIT"/>
    <property type="match status" value="1"/>
</dbReference>
<evidence type="ECO:0000259" key="9">
    <source>
        <dbReference type="PROSITE" id="PS50250"/>
    </source>
</evidence>
<evidence type="ECO:0000256" key="4">
    <source>
        <dbReference type="ARBA" id="ARBA00022884"/>
    </source>
</evidence>
<proteinExistence type="predicted"/>
<keyword evidence="8" id="KW-0812">Transmembrane</keyword>
<gene>
    <name evidence="10" type="ORF">PANT_16d00012</name>
</gene>
<feature type="region of interest" description="Disordered" evidence="7">
    <location>
        <begin position="575"/>
        <end position="598"/>
    </location>
</feature>
<dbReference type="Gene3D" id="1.25.40.860">
    <property type="match status" value="2"/>
</dbReference>
<feature type="transmembrane region" description="Helical" evidence="8">
    <location>
        <begin position="753"/>
        <end position="777"/>
    </location>
</feature>
<sequence length="1015" mass="112533">MPPFAKPETVLKRSEELINVGQHQAALAALNEIFTSRRFKQTPLASLEPIMIRFVDLCVDLKKGRMAKEGLMQYKNVSQNTNAQSIELVIKHFIKLADAKVVEAQSKADAAVGGGGDDEKIDVDDLEESETPESMLLGSVSADQNRDRTDRVLVTPWLKFLWEAYRTALDILRNNARLEIPYQQVANQALKFCLQYERKTEFRRLCEVLRQHLQNVARYSHHAHAINLTDQDTLQRHLDTRFAQLNAAVELELWQEAFRSIEDIHNLLTMAKKAPRPAMMANYYEKLARIFMVSDNHLFHAAAWNRFYALARSIAKSDQEHTRMASYVLISALAVPVISSNAPGTGNLNKTKSDFLQGDHEGRTRTGRLTSLLGLSRTPTRAGLLKEALNRDILNKARPELRELYNILEVEFHPLSICAKIQPILAQISQDSEMAKYVKPLHSVVLTRLFQQLSQVYDAVKLDKVMQLVSAFKAPHSYSAAEIEKFCLNACKKGHLNIRIDHVAQAITFQDDVFATDAHPSASTTSEADNVRLQATPSELVRTQLSRLATCLDTTLNTIDPSVLANAQAAKRDREAAKNAAGGGAAAPSAPAAAPAAATDNDGFTEVKKSVYRPPVSALTRDSDTISVRSRHTLRAFGNEDEEDDPWSAIPPSSSVTDLTPVQRRRLLGRALVQLLILFVVCLVGLGGTLWLALPVIAPEDKASFKIPRSFDDLKALNAVLQHYKTDHFARVLLCWVVVYMFLQAFSIPGSMYMSILAGALFGVPLALPLVCVSVASGATICYYISKTLGVVLVALPSWKKRVDDWKEKLAQHNDAMVSYLIVVRMMPLPPHNIVNILAPHLGIGVGTFWISTCGGIFAVSVIHTTIGEKLDQMTSPDDFHLLSWRNMLLLVGVAAAVLLPVLIKKTQQPLEGEPSRGQVFLEQDDEQQARLPDSFRRNLVGASESDDELPRRTLDTGGMQEDEAWRDAAMLDDDDLDADVMGRSGFRDRGAQPPPPQQPPSRLSKWIGASGLKL</sequence>
<keyword evidence="6" id="KW-0175">Coiled coil</keyword>
<feature type="transmembrane region" description="Helical" evidence="8">
    <location>
        <begin position="728"/>
        <end position="746"/>
    </location>
</feature>
<dbReference type="EMBL" id="DF196782">
    <property type="protein sequence ID" value="GAC75503.1"/>
    <property type="molecule type" value="Genomic_DNA"/>
</dbReference>
<evidence type="ECO:0000256" key="6">
    <source>
        <dbReference type="ARBA" id="ARBA00023054"/>
    </source>
</evidence>
<dbReference type="FunFam" id="4.10.860.10:FF:000001">
    <property type="entry name" value="Eukaryotic translation initiation factor 3 subunit A"/>
    <property type="match status" value="1"/>
</dbReference>
<dbReference type="AlphaFoldDB" id="M9MEQ0"/>
<name>M9MEQ0_PSEA3</name>
<dbReference type="GO" id="GO:0071540">
    <property type="term" value="C:eukaryotic translation initiation factor 3 complex, eIF3e"/>
    <property type="evidence" value="ECO:0007669"/>
    <property type="project" value="TreeGrafter"/>
</dbReference>
<keyword evidence="2" id="KW-0963">Cytoplasm</keyword>
<keyword evidence="5" id="KW-0648">Protein biosynthesis</keyword>
<dbReference type="STRING" id="1151754.M9MEQ0"/>
<keyword evidence="8" id="KW-1133">Transmembrane helix</keyword>
<dbReference type="Pfam" id="PF22591">
    <property type="entry name" value="eIF3a_PCI_TPR-like"/>
    <property type="match status" value="1"/>
</dbReference>
<protein>
    <submittedName>
        <fullName evidence="10">GTP-binding protein</fullName>
    </submittedName>
</protein>
<keyword evidence="8" id="KW-0472">Membrane</keyword>
<evidence type="ECO:0000256" key="1">
    <source>
        <dbReference type="ARBA" id="ARBA00004496"/>
    </source>
</evidence>
<dbReference type="FunFam" id="1.25.40.860:FF:000003">
    <property type="entry name" value="Eukaryotic translation initiation factor 3 subunit A"/>
    <property type="match status" value="1"/>
</dbReference>
<evidence type="ECO:0000256" key="5">
    <source>
        <dbReference type="ARBA" id="ARBA00022917"/>
    </source>
</evidence>
<dbReference type="SMART" id="SM00088">
    <property type="entry name" value="PINT"/>
    <property type="match status" value="1"/>
</dbReference>
<feature type="compositionally biased region" description="Acidic residues" evidence="7">
    <location>
        <begin position="961"/>
        <end position="979"/>
    </location>
</feature>
<evidence type="ECO:0000256" key="3">
    <source>
        <dbReference type="ARBA" id="ARBA00022540"/>
    </source>
</evidence>
<dbReference type="GO" id="GO:0071541">
    <property type="term" value="C:eukaryotic translation initiation factor 3 complex, eIF3m"/>
    <property type="evidence" value="ECO:0007669"/>
    <property type="project" value="TreeGrafter"/>
</dbReference>
<dbReference type="GO" id="GO:0002188">
    <property type="term" value="P:translation reinitiation"/>
    <property type="evidence" value="ECO:0007669"/>
    <property type="project" value="TreeGrafter"/>
</dbReference>
<dbReference type="InterPro" id="IPR000717">
    <property type="entry name" value="PCI_dom"/>
</dbReference>
<feature type="compositionally biased region" description="Low complexity" evidence="7">
    <location>
        <begin position="586"/>
        <end position="598"/>
    </location>
</feature>
<feature type="region of interest" description="Disordered" evidence="7">
    <location>
        <begin position="940"/>
        <end position="1015"/>
    </location>
</feature>
<reference evidence="11" key="1">
    <citation type="journal article" date="2013" name="Genome Announc.">
        <title>Genome sequence of the basidiomycetous yeast Pseudozyma antarctica T-34, a producer of the glycolipid biosurfactants mannosylerythritol lipids.</title>
        <authorList>
            <person name="Morita T."/>
            <person name="Koike H."/>
            <person name="Koyama Y."/>
            <person name="Hagiwara H."/>
            <person name="Ito E."/>
            <person name="Fukuoka T."/>
            <person name="Imura T."/>
            <person name="Machida M."/>
            <person name="Kitamoto D."/>
        </authorList>
    </citation>
    <scope>NUCLEOTIDE SEQUENCE [LARGE SCALE GENOMIC DNA]</scope>
    <source>
        <strain evidence="11">T-34</strain>
    </source>
</reference>
<dbReference type="GO" id="GO:0003743">
    <property type="term" value="F:translation initiation factor activity"/>
    <property type="evidence" value="ECO:0007669"/>
    <property type="project" value="UniProtKB-KW"/>
</dbReference>
<keyword evidence="3" id="KW-0396">Initiation factor</keyword>
<feature type="transmembrane region" description="Helical" evidence="8">
    <location>
        <begin position="671"/>
        <end position="694"/>
    </location>
</feature>
<dbReference type="InterPro" id="IPR054711">
    <property type="entry name" value="eIF3a_PCI_TPR-like"/>
</dbReference>
<evidence type="ECO:0000313" key="10">
    <source>
        <dbReference type="EMBL" id="GAC75503.1"/>
    </source>
</evidence>
<evidence type="ECO:0000256" key="2">
    <source>
        <dbReference type="ARBA" id="ARBA00022490"/>
    </source>
</evidence>
<dbReference type="GO" id="GO:0043614">
    <property type="term" value="C:multi-eIF complex"/>
    <property type="evidence" value="ECO:0007669"/>
    <property type="project" value="TreeGrafter"/>
</dbReference>
<dbReference type="Gene3D" id="4.10.860.10">
    <property type="entry name" value="UVR domain"/>
    <property type="match status" value="1"/>
</dbReference>
<dbReference type="InterPro" id="IPR032816">
    <property type="entry name" value="VTT_dom"/>
</dbReference>
<organism evidence="10 11">
    <name type="scientific">Pseudozyma antarctica (strain T-34)</name>
    <name type="common">Yeast</name>
    <name type="synonym">Candida antarctica</name>
    <dbReference type="NCBI Taxonomy" id="1151754"/>
    <lineage>
        <taxon>Eukaryota</taxon>
        <taxon>Fungi</taxon>
        <taxon>Dikarya</taxon>
        <taxon>Basidiomycota</taxon>
        <taxon>Ustilaginomycotina</taxon>
        <taxon>Ustilaginomycetes</taxon>
        <taxon>Ustilaginales</taxon>
        <taxon>Ustilaginaceae</taxon>
        <taxon>Moesziomyces</taxon>
    </lineage>
</organism>
<keyword evidence="4" id="KW-0694">RNA-binding</keyword>
<feature type="transmembrane region" description="Helical" evidence="8">
    <location>
        <begin position="883"/>
        <end position="904"/>
    </location>
</feature>
<dbReference type="Proteomes" id="UP000011976">
    <property type="component" value="Unassembled WGS sequence"/>
</dbReference>
<dbReference type="PANTHER" id="PTHR14005:SF0">
    <property type="entry name" value="EUKARYOTIC TRANSLATION INITIATION FACTOR 3 SUBUNIT A"/>
    <property type="match status" value="1"/>
</dbReference>
<evidence type="ECO:0000256" key="7">
    <source>
        <dbReference type="SAM" id="MobiDB-lite"/>
    </source>
</evidence>
<evidence type="ECO:0000313" key="11">
    <source>
        <dbReference type="Proteomes" id="UP000011976"/>
    </source>
</evidence>
<dbReference type="PROSITE" id="PS50250">
    <property type="entry name" value="PCI"/>
    <property type="match status" value="1"/>
</dbReference>
<dbReference type="Pfam" id="PF09335">
    <property type="entry name" value="VTT_dom"/>
    <property type="match status" value="1"/>
</dbReference>
<dbReference type="Pfam" id="PF01399">
    <property type="entry name" value="PCI"/>
    <property type="match status" value="1"/>
</dbReference>
<comment type="subcellular location">
    <subcellularLocation>
        <location evidence="1">Cytoplasm</location>
    </subcellularLocation>
</comment>
<feature type="domain" description="PCI" evidence="9">
    <location>
        <begin position="337"/>
        <end position="514"/>
    </location>
</feature>
<dbReference type="GO" id="GO:0001732">
    <property type="term" value="P:formation of cytoplasmic translation initiation complex"/>
    <property type="evidence" value="ECO:0007669"/>
    <property type="project" value="TreeGrafter"/>
</dbReference>
<dbReference type="GO" id="GO:0003729">
    <property type="term" value="F:mRNA binding"/>
    <property type="evidence" value="ECO:0007669"/>
    <property type="project" value="TreeGrafter"/>
</dbReference>
<feature type="transmembrane region" description="Helical" evidence="8">
    <location>
        <begin position="834"/>
        <end position="863"/>
    </location>
</feature>
<dbReference type="InterPro" id="IPR027512">
    <property type="entry name" value="EIF3A"/>
</dbReference>
<evidence type="ECO:0000256" key="8">
    <source>
        <dbReference type="SAM" id="Phobius"/>
    </source>
</evidence>